<evidence type="ECO:0000313" key="2">
    <source>
        <dbReference type="EMBL" id="TSE09878.1"/>
    </source>
</evidence>
<keyword evidence="1" id="KW-0732">Signal</keyword>
<evidence type="ECO:0000313" key="3">
    <source>
        <dbReference type="Proteomes" id="UP000318833"/>
    </source>
</evidence>
<dbReference type="AlphaFoldDB" id="A0A554VNE4"/>
<keyword evidence="3" id="KW-1185">Reference proteome</keyword>
<feature type="chain" id="PRO_5021706278" evidence="1">
    <location>
        <begin position="23"/>
        <end position="144"/>
    </location>
</feature>
<sequence>MRNTFILLILSLVLFVSCNDSDDNEFVGSKCDQIAIIDHIKYINKESAVLSMERVEINGDCLEVVVGSGGCGGQTWVVELVDANRIAESNPEQRDLRILLKNEELCNAFILKTYSFDLRPIRITNSNKVLLNLEFWDEQILYEY</sequence>
<reference evidence="2 3" key="1">
    <citation type="submission" date="2019-07" db="EMBL/GenBank/DDBJ databases">
        <title>The draft genome sequence of Aquimarina algiphila M91.</title>
        <authorList>
            <person name="Meng X."/>
        </authorList>
    </citation>
    <scope>NUCLEOTIDE SEQUENCE [LARGE SCALE GENOMIC DNA]</scope>
    <source>
        <strain evidence="2 3">M91</strain>
    </source>
</reference>
<accession>A0A554VNE4</accession>
<dbReference type="RefSeq" id="WP_143916047.1">
    <property type="nucleotide sequence ID" value="NZ_CANMIK010000028.1"/>
</dbReference>
<gene>
    <name evidence="2" type="ORF">FOF46_07635</name>
</gene>
<feature type="signal peptide" evidence="1">
    <location>
        <begin position="1"/>
        <end position="22"/>
    </location>
</feature>
<dbReference type="EMBL" id="VLNR01000011">
    <property type="protein sequence ID" value="TSE09878.1"/>
    <property type="molecule type" value="Genomic_DNA"/>
</dbReference>
<dbReference type="OrthoDB" id="1493159at2"/>
<evidence type="ECO:0000256" key="1">
    <source>
        <dbReference type="SAM" id="SignalP"/>
    </source>
</evidence>
<name>A0A554VNE4_9FLAO</name>
<organism evidence="2 3">
    <name type="scientific">Aquimarina algiphila</name>
    <dbReference type="NCBI Taxonomy" id="2047982"/>
    <lineage>
        <taxon>Bacteria</taxon>
        <taxon>Pseudomonadati</taxon>
        <taxon>Bacteroidota</taxon>
        <taxon>Flavobacteriia</taxon>
        <taxon>Flavobacteriales</taxon>
        <taxon>Flavobacteriaceae</taxon>
        <taxon>Aquimarina</taxon>
    </lineage>
</organism>
<dbReference type="PROSITE" id="PS51257">
    <property type="entry name" value="PROKAR_LIPOPROTEIN"/>
    <property type="match status" value="1"/>
</dbReference>
<comment type="caution">
    <text evidence="2">The sequence shown here is derived from an EMBL/GenBank/DDBJ whole genome shotgun (WGS) entry which is preliminary data.</text>
</comment>
<dbReference type="Proteomes" id="UP000318833">
    <property type="component" value="Unassembled WGS sequence"/>
</dbReference>
<proteinExistence type="predicted"/>
<protein>
    <submittedName>
        <fullName evidence="2">Uncharacterized protein</fullName>
    </submittedName>
</protein>